<feature type="transmembrane region" description="Helical" evidence="8">
    <location>
        <begin position="139"/>
        <end position="155"/>
    </location>
</feature>
<proteinExistence type="predicted"/>
<dbReference type="GO" id="GO:0006508">
    <property type="term" value="P:proteolysis"/>
    <property type="evidence" value="ECO:0007669"/>
    <property type="project" value="UniProtKB-KW"/>
</dbReference>
<evidence type="ECO:0000256" key="2">
    <source>
        <dbReference type="ARBA" id="ARBA00022654"/>
    </source>
</evidence>
<name>C4Z7F7_LACE2</name>
<evidence type="ECO:0000256" key="1">
    <source>
        <dbReference type="ARBA" id="ARBA00022475"/>
    </source>
</evidence>
<keyword evidence="2" id="KW-0673">Quorum sensing</keyword>
<evidence type="ECO:0000256" key="4">
    <source>
        <dbReference type="ARBA" id="ARBA00022692"/>
    </source>
</evidence>
<feature type="transmembrane region" description="Helical" evidence="8">
    <location>
        <begin position="97"/>
        <end position="118"/>
    </location>
</feature>
<keyword evidence="5" id="KW-0378">Hydrolase</keyword>
<dbReference type="HOGENOM" id="CLU_098969_1_2_9"/>
<feature type="transmembrane region" description="Helical" evidence="8">
    <location>
        <begin position="35"/>
        <end position="61"/>
    </location>
</feature>
<dbReference type="GO" id="GO:0008233">
    <property type="term" value="F:peptidase activity"/>
    <property type="evidence" value="ECO:0007669"/>
    <property type="project" value="UniProtKB-KW"/>
</dbReference>
<evidence type="ECO:0000313" key="10">
    <source>
        <dbReference type="Proteomes" id="UP000001476"/>
    </source>
</evidence>
<feature type="transmembrane region" description="Helical" evidence="8">
    <location>
        <begin position="161"/>
        <end position="179"/>
    </location>
</feature>
<gene>
    <name evidence="9" type="ordered locus">EUBELI_20088</name>
</gene>
<reference evidence="9 10" key="1">
    <citation type="journal article" date="2009" name="Proc. Natl. Acad. Sci. U.S.A.">
        <title>Characterizing a model human gut microbiota composed of members of its two dominant bacterial phyla.</title>
        <authorList>
            <person name="Mahowald M.A."/>
            <person name="Rey F.E."/>
            <person name="Seedorf H."/>
            <person name="Turnbaugh P.J."/>
            <person name="Fulton R.S."/>
            <person name="Wollam A."/>
            <person name="Shah N."/>
            <person name="Wang C."/>
            <person name="Magrini V."/>
            <person name="Wilson R.K."/>
            <person name="Cantarel B.L."/>
            <person name="Coutinho P.M."/>
            <person name="Henrissat B."/>
            <person name="Crock L.W."/>
            <person name="Russell A."/>
            <person name="Verberkmoes N.C."/>
            <person name="Hettich R.L."/>
            <person name="Gordon J.I."/>
        </authorList>
    </citation>
    <scope>NUCLEOTIDE SEQUENCE [LARGE SCALE GENOMIC DNA]</scope>
    <source>
        <strain evidence="10">ATCC 27750 / DSM 3376 / VPI C15-48 / C15-B4</strain>
        <plasmid evidence="9">unnamed</plasmid>
    </source>
</reference>
<keyword evidence="9" id="KW-0614">Plasmid</keyword>
<sequence length="187" mass="21675">MKTLEFIKNNNSKNDIEESVIVFGLDMLKTVIIEIIVAVMLAIFAGCFWRAMIFLVTLMPLRQYAGGYHTRSRISCAVMSTVIYALELLLLKYVNIWTMWQILGMFISAFIIILLAPVENRNNPLDTAAKMHFKNRTRMMLLIDMLIFTILMVAHRYDYSFVIFNSVELVAILCIMGYISNKIDERR</sequence>
<dbReference type="Proteomes" id="UP000001476">
    <property type="component" value="Plasmid pEubeli2"/>
</dbReference>
<dbReference type="Pfam" id="PF04647">
    <property type="entry name" value="AgrB"/>
    <property type="match status" value="1"/>
</dbReference>
<dbReference type="GO" id="GO:0016020">
    <property type="term" value="C:membrane"/>
    <property type="evidence" value="ECO:0007669"/>
    <property type="project" value="InterPro"/>
</dbReference>
<geneLocation type="plasmid" evidence="10">
    <name>pEubeli2</name>
</geneLocation>
<accession>C4Z7F7</accession>
<dbReference type="GeneID" id="41356861"/>
<dbReference type="EMBL" id="CP001106">
    <property type="protein sequence ID" value="ACR73235.1"/>
    <property type="molecule type" value="Genomic_DNA"/>
</dbReference>
<dbReference type="GO" id="GO:0009372">
    <property type="term" value="P:quorum sensing"/>
    <property type="evidence" value="ECO:0007669"/>
    <property type="project" value="UniProtKB-KW"/>
</dbReference>
<keyword evidence="4 8" id="KW-0812">Transmembrane</keyword>
<dbReference type="AlphaFoldDB" id="C4Z7F7"/>
<organism evidence="9 10">
    <name type="scientific">Lachnospira eligens (strain ATCC 27750 / DSM 3376 / VPI C15-48 / C15-B4)</name>
    <name type="common">Eubacterium eligens</name>
    <dbReference type="NCBI Taxonomy" id="515620"/>
    <lineage>
        <taxon>Bacteria</taxon>
        <taxon>Bacillati</taxon>
        <taxon>Bacillota</taxon>
        <taxon>Clostridia</taxon>
        <taxon>Lachnospirales</taxon>
        <taxon>Lachnospiraceae</taxon>
        <taxon>Lachnospira</taxon>
    </lineage>
</organism>
<dbReference type="eggNOG" id="COG4512">
    <property type="taxonomic scope" value="Bacteria"/>
</dbReference>
<evidence type="ECO:0000256" key="7">
    <source>
        <dbReference type="ARBA" id="ARBA00023136"/>
    </source>
</evidence>
<evidence type="ECO:0008006" key="11">
    <source>
        <dbReference type="Google" id="ProtNLM"/>
    </source>
</evidence>
<keyword evidence="7 8" id="KW-0472">Membrane</keyword>
<feature type="transmembrane region" description="Helical" evidence="8">
    <location>
        <begin position="73"/>
        <end position="91"/>
    </location>
</feature>
<dbReference type="SMART" id="SM00793">
    <property type="entry name" value="AgrB"/>
    <property type="match status" value="1"/>
</dbReference>
<keyword evidence="3" id="KW-0645">Protease</keyword>
<evidence type="ECO:0000256" key="3">
    <source>
        <dbReference type="ARBA" id="ARBA00022670"/>
    </source>
</evidence>
<keyword evidence="1" id="KW-1003">Cell membrane</keyword>
<evidence type="ECO:0000256" key="8">
    <source>
        <dbReference type="SAM" id="Phobius"/>
    </source>
</evidence>
<evidence type="ECO:0000256" key="5">
    <source>
        <dbReference type="ARBA" id="ARBA00022801"/>
    </source>
</evidence>
<evidence type="ECO:0000313" key="9">
    <source>
        <dbReference type="EMBL" id="ACR73235.1"/>
    </source>
</evidence>
<keyword evidence="10" id="KW-1185">Reference proteome</keyword>
<keyword evidence="6 8" id="KW-1133">Transmembrane helix</keyword>
<dbReference type="RefSeq" id="WP_012740369.1">
    <property type="nucleotide sequence ID" value="NC_012780.1"/>
</dbReference>
<evidence type="ECO:0000256" key="6">
    <source>
        <dbReference type="ARBA" id="ARBA00022989"/>
    </source>
</evidence>
<dbReference type="KEGG" id="eel:EUBELI_20088"/>
<protein>
    <recommendedName>
        <fullName evidence="11">Accessory gene regulator protein</fullName>
    </recommendedName>
</protein>
<dbReference type="InterPro" id="IPR006741">
    <property type="entry name" value="AgrB"/>
</dbReference>